<accession>A0A8D2NFA7</accession>
<organism evidence="1 2">
    <name type="scientific">Zonotrichia albicollis</name>
    <name type="common">White-throated sparrow</name>
    <name type="synonym">Fringilla albicollis</name>
    <dbReference type="NCBI Taxonomy" id="44394"/>
    <lineage>
        <taxon>Eukaryota</taxon>
        <taxon>Metazoa</taxon>
        <taxon>Chordata</taxon>
        <taxon>Craniata</taxon>
        <taxon>Vertebrata</taxon>
        <taxon>Euteleostomi</taxon>
        <taxon>Archelosauria</taxon>
        <taxon>Archosauria</taxon>
        <taxon>Dinosauria</taxon>
        <taxon>Saurischia</taxon>
        <taxon>Theropoda</taxon>
        <taxon>Coelurosauria</taxon>
        <taxon>Aves</taxon>
        <taxon>Neognathae</taxon>
        <taxon>Neoaves</taxon>
        <taxon>Telluraves</taxon>
        <taxon>Australaves</taxon>
        <taxon>Passeriformes</taxon>
        <taxon>Passerellidae</taxon>
        <taxon>Zonotrichia</taxon>
    </lineage>
</organism>
<reference evidence="1" key="2">
    <citation type="submission" date="2025-09" db="UniProtKB">
        <authorList>
            <consortium name="Ensembl"/>
        </authorList>
    </citation>
    <scope>IDENTIFICATION</scope>
</reference>
<evidence type="ECO:0000313" key="1">
    <source>
        <dbReference type="Ensembl" id="ENSZALP00000021288.1"/>
    </source>
</evidence>
<keyword evidence="2" id="KW-1185">Reference proteome</keyword>
<dbReference type="Proteomes" id="UP000694413">
    <property type="component" value="Unassembled WGS sequence"/>
</dbReference>
<reference evidence="1" key="1">
    <citation type="submission" date="2025-08" db="UniProtKB">
        <authorList>
            <consortium name="Ensembl"/>
        </authorList>
    </citation>
    <scope>IDENTIFICATION</scope>
</reference>
<name>A0A8D2NFA7_ZONAL</name>
<evidence type="ECO:0000313" key="2">
    <source>
        <dbReference type="Proteomes" id="UP000694413"/>
    </source>
</evidence>
<proteinExistence type="predicted"/>
<sequence length="168" mass="17614">LGCENIVWAGHPSPDTHFEVDRVHTEFLGSLAEVVYVLDGSAQGSHHLLAMATDLVRARGQVEVGEVGLGWGVGVEHPGRVGQSVVLTAAGPTVPAPPCGSHPLVPCPMGSPSLYLVRASAPISSSAPPSLPHICWISFLSSAVSMVAAAGVARDWWQQHCRDAFYSC</sequence>
<dbReference type="Ensembl" id="ENSZALT00000027795.1">
    <property type="protein sequence ID" value="ENSZALP00000021288.1"/>
    <property type="gene ID" value="ENSZALG00000016681.1"/>
</dbReference>
<protein>
    <submittedName>
        <fullName evidence="1">Uncharacterized protein</fullName>
    </submittedName>
</protein>
<dbReference type="AlphaFoldDB" id="A0A8D2NFA7"/>